<reference evidence="2" key="1">
    <citation type="journal article" date="2023" name="IMA Fungus">
        <title>Comparative genomic study of the Penicillium genus elucidates a diverse pangenome and 15 lateral gene transfer events.</title>
        <authorList>
            <person name="Petersen C."/>
            <person name="Sorensen T."/>
            <person name="Nielsen M.R."/>
            <person name="Sondergaard T.E."/>
            <person name="Sorensen J.L."/>
            <person name="Fitzpatrick D.A."/>
            <person name="Frisvad J.C."/>
            <person name="Nielsen K.L."/>
        </authorList>
    </citation>
    <scope>NUCLEOTIDE SEQUENCE</scope>
    <source>
        <strain evidence="2">IBT 17514</strain>
    </source>
</reference>
<reference evidence="2" key="2">
    <citation type="submission" date="2023-01" db="EMBL/GenBank/DDBJ databases">
        <authorList>
            <person name="Petersen C."/>
        </authorList>
    </citation>
    <scope>NUCLEOTIDE SEQUENCE</scope>
    <source>
        <strain evidence="2">IBT 17514</strain>
    </source>
</reference>
<proteinExistence type="predicted"/>
<keyword evidence="3" id="KW-1185">Reference proteome</keyword>
<dbReference type="GO" id="GO:0032543">
    <property type="term" value="P:mitochondrial translation"/>
    <property type="evidence" value="ECO:0007669"/>
    <property type="project" value="TreeGrafter"/>
</dbReference>
<dbReference type="GO" id="GO:0003735">
    <property type="term" value="F:structural constituent of ribosome"/>
    <property type="evidence" value="ECO:0007669"/>
    <property type="project" value="TreeGrafter"/>
</dbReference>
<evidence type="ECO:0008006" key="4">
    <source>
        <dbReference type="Google" id="ProtNLM"/>
    </source>
</evidence>
<dbReference type="PANTHER" id="PTHR28158:SF1">
    <property type="entry name" value="SMALL RIBOSOMAL SUBUNIT PROTEIN MS45"/>
    <property type="match status" value="1"/>
</dbReference>
<sequence length="380" mass="42818">MAPRIQTGRVSNTILPYLSSSSSSSSSFSPLCPSSQSLSRQFSATAASQTKLRRQMFEWLNTEGAAYKHHIPNETNYLKGPRDFEGGPAKPFPNNKNFISESVLSEDLRNKVYELVVHQKKSIRAVSVQLGIDMRRVGAVVRLVELERRQQAQGKPMAKPYARAVHEMIPVTQLADPNERQTYHEPINDLPAHPTTGAQIFYPVPESRSFTRVDAGRVFSAAPAVEHSRKDELAHPSDLADIVFEKPGSIEWVGKGDNARQVLQPADVRIPHPQLVQLDRDRAAFPTERRAVGERHAQRLERQEKNEEKLREKARSLREDSIKHVEPEGGRFDFRIKEAVFSEQTVGQDGRAPWAPGRRYGVPTNDRKRGTVKIPTRVEA</sequence>
<dbReference type="Proteomes" id="UP001215712">
    <property type="component" value="Unassembled WGS sequence"/>
</dbReference>
<dbReference type="GO" id="GO:0005763">
    <property type="term" value="C:mitochondrial small ribosomal subunit"/>
    <property type="evidence" value="ECO:0007669"/>
    <property type="project" value="TreeGrafter"/>
</dbReference>
<feature type="region of interest" description="Disordered" evidence="1">
    <location>
        <begin position="289"/>
        <end position="315"/>
    </location>
</feature>
<dbReference type="EMBL" id="JAQJAN010000019">
    <property type="protein sequence ID" value="KAJ5709095.1"/>
    <property type="molecule type" value="Genomic_DNA"/>
</dbReference>
<comment type="caution">
    <text evidence="2">The sequence shown here is derived from an EMBL/GenBank/DDBJ whole genome shotgun (WGS) entry which is preliminary data.</text>
</comment>
<evidence type="ECO:0000313" key="3">
    <source>
        <dbReference type="Proteomes" id="UP001215712"/>
    </source>
</evidence>
<dbReference type="PANTHER" id="PTHR28158">
    <property type="entry name" value="37S RIBOSOMAL PROTEIN S35, MITOCHONDRIAL"/>
    <property type="match status" value="1"/>
</dbReference>
<dbReference type="AlphaFoldDB" id="A0AAD6HCX0"/>
<organism evidence="2 3">
    <name type="scientific">Penicillium malachiteum</name>
    <dbReference type="NCBI Taxonomy" id="1324776"/>
    <lineage>
        <taxon>Eukaryota</taxon>
        <taxon>Fungi</taxon>
        <taxon>Dikarya</taxon>
        <taxon>Ascomycota</taxon>
        <taxon>Pezizomycotina</taxon>
        <taxon>Eurotiomycetes</taxon>
        <taxon>Eurotiomycetidae</taxon>
        <taxon>Eurotiales</taxon>
        <taxon>Aspergillaceae</taxon>
        <taxon>Penicillium</taxon>
    </lineage>
</organism>
<evidence type="ECO:0000313" key="2">
    <source>
        <dbReference type="EMBL" id="KAJ5709095.1"/>
    </source>
</evidence>
<gene>
    <name evidence="2" type="ORF">N7493_010429</name>
</gene>
<evidence type="ECO:0000256" key="1">
    <source>
        <dbReference type="SAM" id="MobiDB-lite"/>
    </source>
</evidence>
<dbReference type="Pfam" id="PF12298">
    <property type="entry name" value="Bot1p"/>
    <property type="match status" value="1"/>
</dbReference>
<protein>
    <recommendedName>
        <fullName evidence="4">Ribosomal protein S35, mitochondrial</fullName>
    </recommendedName>
</protein>
<accession>A0AAD6HCX0</accession>
<name>A0AAD6HCX0_9EURO</name>
<dbReference type="InterPro" id="IPR021036">
    <property type="entry name" value="Ribosomal_mS45"/>
</dbReference>
<feature type="region of interest" description="Disordered" evidence="1">
    <location>
        <begin position="345"/>
        <end position="380"/>
    </location>
</feature>